<evidence type="ECO:0000313" key="2">
    <source>
        <dbReference type="Proteomes" id="UP001175227"/>
    </source>
</evidence>
<keyword evidence="2" id="KW-1185">Reference proteome</keyword>
<name>A0AA39UCL1_9AGAR</name>
<organism evidence="1 2">
    <name type="scientific">Armillaria novae-zelandiae</name>
    <dbReference type="NCBI Taxonomy" id="153914"/>
    <lineage>
        <taxon>Eukaryota</taxon>
        <taxon>Fungi</taxon>
        <taxon>Dikarya</taxon>
        <taxon>Basidiomycota</taxon>
        <taxon>Agaricomycotina</taxon>
        <taxon>Agaricomycetes</taxon>
        <taxon>Agaricomycetidae</taxon>
        <taxon>Agaricales</taxon>
        <taxon>Marasmiineae</taxon>
        <taxon>Physalacriaceae</taxon>
        <taxon>Armillaria</taxon>
    </lineage>
</organism>
<gene>
    <name evidence="1" type="ORF">IW261DRAFT_1566275</name>
</gene>
<dbReference type="Proteomes" id="UP001175227">
    <property type="component" value="Unassembled WGS sequence"/>
</dbReference>
<dbReference type="EMBL" id="JAUEPR010000017">
    <property type="protein sequence ID" value="KAK0477374.1"/>
    <property type="molecule type" value="Genomic_DNA"/>
</dbReference>
<comment type="caution">
    <text evidence="1">The sequence shown here is derived from an EMBL/GenBank/DDBJ whole genome shotgun (WGS) entry which is preliminary data.</text>
</comment>
<evidence type="ECO:0000313" key="1">
    <source>
        <dbReference type="EMBL" id="KAK0477374.1"/>
    </source>
</evidence>
<sequence>MAPSYVKSASFHVHEAATFVSSCTNLFPGRLSTSLTTDAWVLYAFNPIEWLEFQLVLWAAFQQIAVDDMCSSGEEYNFLVAEALKCGVTIDPMSR</sequence>
<dbReference type="AlphaFoldDB" id="A0AA39UCL1"/>
<reference evidence="1" key="1">
    <citation type="submission" date="2023-06" db="EMBL/GenBank/DDBJ databases">
        <authorList>
            <consortium name="Lawrence Berkeley National Laboratory"/>
            <person name="Ahrendt S."/>
            <person name="Sahu N."/>
            <person name="Indic B."/>
            <person name="Wong-Bajracharya J."/>
            <person name="Merenyi Z."/>
            <person name="Ke H.-M."/>
            <person name="Monk M."/>
            <person name="Kocsube S."/>
            <person name="Drula E."/>
            <person name="Lipzen A."/>
            <person name="Balint B."/>
            <person name="Henrissat B."/>
            <person name="Andreopoulos B."/>
            <person name="Martin F.M."/>
            <person name="Harder C.B."/>
            <person name="Rigling D."/>
            <person name="Ford K.L."/>
            <person name="Foster G.D."/>
            <person name="Pangilinan J."/>
            <person name="Papanicolaou A."/>
            <person name="Barry K."/>
            <person name="LaButti K."/>
            <person name="Viragh M."/>
            <person name="Koriabine M."/>
            <person name="Yan M."/>
            <person name="Riley R."/>
            <person name="Champramary S."/>
            <person name="Plett K.L."/>
            <person name="Tsai I.J."/>
            <person name="Slot J."/>
            <person name="Sipos G."/>
            <person name="Plett J."/>
            <person name="Nagy L.G."/>
            <person name="Grigoriev I.V."/>
        </authorList>
    </citation>
    <scope>NUCLEOTIDE SEQUENCE</scope>
    <source>
        <strain evidence="1">ICMP 16352</strain>
    </source>
</reference>
<proteinExistence type="predicted"/>
<accession>A0AA39UCL1</accession>
<protein>
    <submittedName>
        <fullName evidence="1">Uncharacterized protein</fullName>
    </submittedName>
</protein>